<sequence length="262" mass="29321">MSQGMPLCPVTHPHFLGSTLCEVPILWKDFLLSSSGFWLLHKFTPPSEQLLQILPLNGSLSNLSQHFLLASPPALQPFPQSLFPLQIATSSNTRVHLHKLSISSILHISTLPLRHLQVFSLSVSYCQESFIVLLRAPLTFFVVFHVLAHSPLLDWEFGKYWDVAHSSLTRIRWDLSSVNYWESLKNGQLFLCLARNLISSSDLTLYSSLTHFPAPFSPPLYPAPFASPPRRGYLPQLLLSVGPFFVLSPDSELPKSCSCSGL</sequence>
<name>A0A7J8CIB3_ROUAE</name>
<keyword evidence="2" id="KW-1185">Reference proteome</keyword>
<accession>A0A7J8CIB3</accession>
<protein>
    <submittedName>
        <fullName evidence="1">Uncharacterized protein</fullName>
    </submittedName>
</protein>
<comment type="caution">
    <text evidence="1">The sequence shown here is derived from an EMBL/GenBank/DDBJ whole genome shotgun (WGS) entry which is preliminary data.</text>
</comment>
<gene>
    <name evidence="1" type="ORF">HJG63_009086</name>
</gene>
<evidence type="ECO:0000313" key="1">
    <source>
        <dbReference type="EMBL" id="KAF6410577.1"/>
    </source>
</evidence>
<dbReference type="AlphaFoldDB" id="A0A7J8CIB3"/>
<reference evidence="1 2" key="1">
    <citation type="journal article" date="2020" name="Nature">
        <title>Six reference-quality genomes reveal evolution of bat adaptations.</title>
        <authorList>
            <person name="Jebb D."/>
            <person name="Huang Z."/>
            <person name="Pippel M."/>
            <person name="Hughes G.M."/>
            <person name="Lavrichenko K."/>
            <person name="Devanna P."/>
            <person name="Winkler S."/>
            <person name="Jermiin L.S."/>
            <person name="Skirmuntt E.C."/>
            <person name="Katzourakis A."/>
            <person name="Burkitt-Gray L."/>
            <person name="Ray D.A."/>
            <person name="Sullivan K.A.M."/>
            <person name="Roscito J.G."/>
            <person name="Kirilenko B.M."/>
            <person name="Davalos L.M."/>
            <person name="Corthals A.P."/>
            <person name="Power M.L."/>
            <person name="Jones G."/>
            <person name="Ransome R.D."/>
            <person name="Dechmann D.K.N."/>
            <person name="Locatelli A.G."/>
            <person name="Puechmaille S.J."/>
            <person name="Fedrigo O."/>
            <person name="Jarvis E.D."/>
            <person name="Hiller M."/>
            <person name="Vernes S.C."/>
            <person name="Myers E.W."/>
            <person name="Teeling E.C."/>
        </authorList>
    </citation>
    <scope>NUCLEOTIDE SEQUENCE [LARGE SCALE GENOMIC DNA]</scope>
    <source>
        <strain evidence="1">MRouAeg1</strain>
        <tissue evidence="1">Muscle</tissue>
    </source>
</reference>
<dbReference type="EMBL" id="JACASE010000014">
    <property type="protein sequence ID" value="KAF6410577.1"/>
    <property type="molecule type" value="Genomic_DNA"/>
</dbReference>
<proteinExistence type="predicted"/>
<organism evidence="1 2">
    <name type="scientific">Rousettus aegyptiacus</name>
    <name type="common">Egyptian fruit bat</name>
    <name type="synonym">Pteropus aegyptiacus</name>
    <dbReference type="NCBI Taxonomy" id="9407"/>
    <lineage>
        <taxon>Eukaryota</taxon>
        <taxon>Metazoa</taxon>
        <taxon>Chordata</taxon>
        <taxon>Craniata</taxon>
        <taxon>Vertebrata</taxon>
        <taxon>Euteleostomi</taxon>
        <taxon>Mammalia</taxon>
        <taxon>Eutheria</taxon>
        <taxon>Laurasiatheria</taxon>
        <taxon>Chiroptera</taxon>
        <taxon>Yinpterochiroptera</taxon>
        <taxon>Pteropodoidea</taxon>
        <taxon>Pteropodidae</taxon>
        <taxon>Rousettinae</taxon>
        <taxon>Rousettus</taxon>
    </lineage>
</organism>
<dbReference type="Proteomes" id="UP000593571">
    <property type="component" value="Unassembled WGS sequence"/>
</dbReference>
<evidence type="ECO:0000313" key="2">
    <source>
        <dbReference type="Proteomes" id="UP000593571"/>
    </source>
</evidence>